<dbReference type="SUPFAM" id="SSF53613">
    <property type="entry name" value="Ribokinase-like"/>
    <property type="match status" value="1"/>
</dbReference>
<organism evidence="1 2">
    <name type="scientific">Diaporthe eres</name>
    <name type="common">Phomopsis oblonga</name>
    <dbReference type="NCBI Taxonomy" id="83184"/>
    <lineage>
        <taxon>Eukaryota</taxon>
        <taxon>Fungi</taxon>
        <taxon>Dikarya</taxon>
        <taxon>Ascomycota</taxon>
        <taxon>Pezizomycotina</taxon>
        <taxon>Sordariomycetes</taxon>
        <taxon>Sordariomycetidae</taxon>
        <taxon>Diaporthales</taxon>
        <taxon>Diaporthaceae</taxon>
        <taxon>Diaporthe</taxon>
        <taxon>Diaporthe eres species complex</taxon>
    </lineage>
</organism>
<dbReference type="PANTHER" id="PTHR47098:SF1">
    <property type="entry name" value="PFKB FAMILY CARBOHYDRATE KINASE SUPERFAMILY (AFU_ORTHOLOGUE AFUA_4G09500)"/>
    <property type="match status" value="1"/>
</dbReference>
<dbReference type="InterPro" id="IPR029056">
    <property type="entry name" value="Ribokinase-like"/>
</dbReference>
<evidence type="ECO:0008006" key="3">
    <source>
        <dbReference type="Google" id="ProtNLM"/>
    </source>
</evidence>
<evidence type="ECO:0000313" key="1">
    <source>
        <dbReference type="EMBL" id="KAK7726982.1"/>
    </source>
</evidence>
<proteinExistence type="predicted"/>
<reference evidence="1 2" key="1">
    <citation type="submission" date="2024-02" db="EMBL/GenBank/DDBJ databases">
        <title>De novo assembly and annotation of 12 fungi associated with fruit tree decline syndrome in Ontario, Canada.</title>
        <authorList>
            <person name="Sulman M."/>
            <person name="Ellouze W."/>
            <person name="Ilyukhin E."/>
        </authorList>
    </citation>
    <scope>NUCLEOTIDE SEQUENCE [LARGE SCALE GENOMIC DNA]</scope>
    <source>
        <strain evidence="1 2">M169</strain>
    </source>
</reference>
<comment type="caution">
    <text evidence="1">The sequence shown here is derived from an EMBL/GenBank/DDBJ whole genome shotgun (WGS) entry which is preliminary data.</text>
</comment>
<keyword evidence="2" id="KW-1185">Reference proteome</keyword>
<evidence type="ECO:0000313" key="2">
    <source>
        <dbReference type="Proteomes" id="UP001430848"/>
    </source>
</evidence>
<dbReference type="EMBL" id="JAKNSF020000040">
    <property type="protein sequence ID" value="KAK7726982.1"/>
    <property type="molecule type" value="Genomic_DNA"/>
</dbReference>
<accession>A0ABR1P5M7</accession>
<dbReference type="Proteomes" id="UP001430848">
    <property type="component" value="Unassembled WGS sequence"/>
</dbReference>
<gene>
    <name evidence="1" type="ORF">SLS63_007404</name>
</gene>
<name>A0ABR1P5M7_DIAER</name>
<sequence>MAPKFVSLGMVVLDELRFPHAATMHDVPGGSGAFSTLGARLVAGKDRSYEVGCLIMAGDDFPETTLAQFESWGVDLVVSRKPGRQSTRGLLVYEDREFGHVPIHNRAASTSGERFGFIISAGFFGFPPPRES</sequence>
<protein>
    <recommendedName>
        <fullName evidence="3">Carbohydrate kinase PfkB domain-containing protein</fullName>
    </recommendedName>
</protein>
<dbReference type="Gene3D" id="3.40.1190.20">
    <property type="match status" value="1"/>
</dbReference>
<dbReference type="PANTHER" id="PTHR47098">
    <property type="entry name" value="PROTEIN MAK32"/>
    <property type="match status" value="1"/>
</dbReference>